<dbReference type="GO" id="GO:0009279">
    <property type="term" value="C:cell outer membrane"/>
    <property type="evidence" value="ECO:0007669"/>
    <property type="project" value="UniProtKB-SubCell"/>
</dbReference>
<evidence type="ECO:0000256" key="4">
    <source>
        <dbReference type="PROSITE-ProRule" id="PRU00473"/>
    </source>
</evidence>
<dbReference type="OrthoDB" id="9782229at2"/>
<dbReference type="AlphaFoldDB" id="A0A3S9P1G1"/>
<evidence type="ECO:0000313" key="7">
    <source>
        <dbReference type="EMBL" id="AZQ62024.1"/>
    </source>
</evidence>
<feature type="domain" description="OmpA-like" evidence="6">
    <location>
        <begin position="153"/>
        <end position="269"/>
    </location>
</feature>
<organism evidence="7 8">
    <name type="scientific">Flammeovirga pectinis</name>
    <dbReference type="NCBI Taxonomy" id="2494373"/>
    <lineage>
        <taxon>Bacteria</taxon>
        <taxon>Pseudomonadati</taxon>
        <taxon>Bacteroidota</taxon>
        <taxon>Cytophagia</taxon>
        <taxon>Cytophagales</taxon>
        <taxon>Flammeovirgaceae</taxon>
        <taxon>Flammeovirga</taxon>
    </lineage>
</organism>
<proteinExistence type="predicted"/>
<dbReference type="PROSITE" id="PS51123">
    <property type="entry name" value="OMPA_2"/>
    <property type="match status" value="1"/>
</dbReference>
<protein>
    <submittedName>
        <fullName evidence="7">OmpA family protein</fullName>
    </submittedName>
</protein>
<sequence length="269" mass="30416">MYKYLLSTLLFSLFFQLSHGQGVTSNPLILKLSGYDLIYSESKFDDIEFPMSEVDIIPLSGEKIFATFKYGKDNSYKHPNSTQIIQTYFDKVKSLRGKPLYKGDNYGSFQVKSNAKKFWCVIETHENGESYTVTIIEQEKIQEAETAQEMLELLKEKGTVDLYFQFATGSATLSKASYQTVNELAILLKKYAPKLKLSIEGHTDNIGSSTANKKLSLQRAVAVKKQLVIKGVDTNRLETIGWGSERPIAPNDDEKGRLRNRRVSIKAIN</sequence>
<dbReference type="SUPFAM" id="SSF103088">
    <property type="entry name" value="OmpA-like"/>
    <property type="match status" value="1"/>
</dbReference>
<reference evidence="7 8" key="1">
    <citation type="submission" date="2018-12" db="EMBL/GenBank/DDBJ databases">
        <title>Flammeovirga pectinis sp. nov., isolated from the gut of the Korean scallop, Patinopecten yessoensis.</title>
        <authorList>
            <person name="Bae J.-W."/>
            <person name="Jeong Y.-S."/>
            <person name="Kang W."/>
        </authorList>
    </citation>
    <scope>NUCLEOTIDE SEQUENCE [LARGE SCALE GENOMIC DNA]</scope>
    <source>
        <strain evidence="7 8">L12M1</strain>
    </source>
</reference>
<dbReference type="Pfam" id="PF00691">
    <property type="entry name" value="OmpA"/>
    <property type="match status" value="1"/>
</dbReference>
<dbReference type="InterPro" id="IPR006665">
    <property type="entry name" value="OmpA-like"/>
</dbReference>
<keyword evidence="3" id="KW-0998">Cell outer membrane</keyword>
<dbReference type="Proteomes" id="UP000267268">
    <property type="component" value="Chromosome 1"/>
</dbReference>
<gene>
    <name evidence="7" type="ORF">EI427_07160</name>
</gene>
<evidence type="ECO:0000256" key="1">
    <source>
        <dbReference type="ARBA" id="ARBA00004442"/>
    </source>
</evidence>
<keyword evidence="2 4" id="KW-0472">Membrane</keyword>
<dbReference type="Gene3D" id="3.30.1330.60">
    <property type="entry name" value="OmpA-like domain"/>
    <property type="match status" value="1"/>
</dbReference>
<dbReference type="PANTHER" id="PTHR30329">
    <property type="entry name" value="STATOR ELEMENT OF FLAGELLAR MOTOR COMPLEX"/>
    <property type="match status" value="1"/>
</dbReference>
<dbReference type="EMBL" id="CP034562">
    <property type="protein sequence ID" value="AZQ62024.1"/>
    <property type="molecule type" value="Genomic_DNA"/>
</dbReference>
<dbReference type="CDD" id="cd07185">
    <property type="entry name" value="OmpA_C-like"/>
    <property type="match status" value="1"/>
</dbReference>
<dbReference type="RefSeq" id="WP_126613129.1">
    <property type="nucleotide sequence ID" value="NZ_CP034562.1"/>
</dbReference>
<dbReference type="PRINTS" id="PR01021">
    <property type="entry name" value="OMPADOMAIN"/>
</dbReference>
<evidence type="ECO:0000256" key="5">
    <source>
        <dbReference type="SAM" id="SignalP"/>
    </source>
</evidence>
<keyword evidence="5" id="KW-0732">Signal</keyword>
<dbReference type="PANTHER" id="PTHR30329:SF21">
    <property type="entry name" value="LIPOPROTEIN YIAD-RELATED"/>
    <property type="match status" value="1"/>
</dbReference>
<feature type="signal peptide" evidence="5">
    <location>
        <begin position="1"/>
        <end position="20"/>
    </location>
</feature>
<keyword evidence="8" id="KW-1185">Reference proteome</keyword>
<dbReference type="KEGG" id="fll:EI427_07160"/>
<evidence type="ECO:0000313" key="8">
    <source>
        <dbReference type="Proteomes" id="UP000267268"/>
    </source>
</evidence>
<name>A0A3S9P1G1_9BACT</name>
<comment type="subcellular location">
    <subcellularLocation>
        <location evidence="1">Cell outer membrane</location>
    </subcellularLocation>
</comment>
<dbReference type="InterPro" id="IPR036737">
    <property type="entry name" value="OmpA-like_sf"/>
</dbReference>
<accession>A0A3S9P1G1</accession>
<feature type="chain" id="PRO_5019559657" evidence="5">
    <location>
        <begin position="21"/>
        <end position="269"/>
    </location>
</feature>
<evidence type="ECO:0000256" key="3">
    <source>
        <dbReference type="ARBA" id="ARBA00023237"/>
    </source>
</evidence>
<dbReference type="InterPro" id="IPR050330">
    <property type="entry name" value="Bact_OuterMem_StrucFunc"/>
</dbReference>
<evidence type="ECO:0000259" key="6">
    <source>
        <dbReference type="PROSITE" id="PS51123"/>
    </source>
</evidence>
<evidence type="ECO:0000256" key="2">
    <source>
        <dbReference type="ARBA" id="ARBA00023136"/>
    </source>
</evidence>
<dbReference type="InterPro" id="IPR006664">
    <property type="entry name" value="OMP_bac"/>
</dbReference>